<dbReference type="Proteomes" id="UP000314986">
    <property type="component" value="Unassembled WGS sequence"/>
</dbReference>
<protein>
    <submittedName>
        <fullName evidence="1">Uncharacterized protein</fullName>
    </submittedName>
</protein>
<keyword evidence="2" id="KW-1185">Reference proteome</keyword>
<dbReference type="AlphaFoldDB" id="A0A4W3J689"/>
<evidence type="ECO:0000313" key="1">
    <source>
        <dbReference type="Ensembl" id="ENSCMIP00000037607.1"/>
    </source>
</evidence>
<dbReference type="InParanoid" id="A0A4W3J689"/>
<reference evidence="1" key="4">
    <citation type="submission" date="2025-08" db="UniProtKB">
        <authorList>
            <consortium name="Ensembl"/>
        </authorList>
    </citation>
    <scope>IDENTIFICATION</scope>
</reference>
<proteinExistence type="predicted"/>
<organism evidence="1 2">
    <name type="scientific">Callorhinchus milii</name>
    <name type="common">Ghost shark</name>
    <dbReference type="NCBI Taxonomy" id="7868"/>
    <lineage>
        <taxon>Eukaryota</taxon>
        <taxon>Metazoa</taxon>
        <taxon>Chordata</taxon>
        <taxon>Craniata</taxon>
        <taxon>Vertebrata</taxon>
        <taxon>Chondrichthyes</taxon>
        <taxon>Holocephali</taxon>
        <taxon>Chimaeriformes</taxon>
        <taxon>Callorhinchidae</taxon>
        <taxon>Callorhinchus</taxon>
    </lineage>
</organism>
<dbReference type="Ensembl" id="ENSCMIT00000038150.1">
    <property type="protein sequence ID" value="ENSCMIP00000037607.1"/>
    <property type="gene ID" value="ENSCMIG00000015801.1"/>
</dbReference>
<reference evidence="2" key="2">
    <citation type="journal article" date="2007" name="PLoS Biol.">
        <title>Survey sequencing and comparative analysis of the elephant shark (Callorhinchus milii) genome.</title>
        <authorList>
            <person name="Venkatesh B."/>
            <person name="Kirkness E.F."/>
            <person name="Loh Y.H."/>
            <person name="Halpern A.L."/>
            <person name="Lee A.P."/>
            <person name="Johnson J."/>
            <person name="Dandona N."/>
            <person name="Viswanathan L.D."/>
            <person name="Tay A."/>
            <person name="Venter J.C."/>
            <person name="Strausberg R.L."/>
            <person name="Brenner S."/>
        </authorList>
    </citation>
    <scope>NUCLEOTIDE SEQUENCE [LARGE SCALE GENOMIC DNA]</scope>
</reference>
<evidence type="ECO:0000313" key="2">
    <source>
        <dbReference type="Proteomes" id="UP000314986"/>
    </source>
</evidence>
<name>A0A4W3J689_CALMI</name>
<reference evidence="2" key="3">
    <citation type="journal article" date="2014" name="Nature">
        <title>Elephant shark genome provides unique insights into gnathostome evolution.</title>
        <authorList>
            <consortium name="International Elephant Shark Genome Sequencing Consortium"/>
            <person name="Venkatesh B."/>
            <person name="Lee A.P."/>
            <person name="Ravi V."/>
            <person name="Maurya A.K."/>
            <person name="Lian M.M."/>
            <person name="Swann J.B."/>
            <person name="Ohta Y."/>
            <person name="Flajnik M.F."/>
            <person name="Sutoh Y."/>
            <person name="Kasahara M."/>
            <person name="Hoon S."/>
            <person name="Gangu V."/>
            <person name="Roy S.W."/>
            <person name="Irimia M."/>
            <person name="Korzh V."/>
            <person name="Kondrychyn I."/>
            <person name="Lim Z.W."/>
            <person name="Tay B.H."/>
            <person name="Tohari S."/>
            <person name="Kong K.W."/>
            <person name="Ho S."/>
            <person name="Lorente-Galdos B."/>
            <person name="Quilez J."/>
            <person name="Marques-Bonet T."/>
            <person name="Raney B.J."/>
            <person name="Ingham P.W."/>
            <person name="Tay A."/>
            <person name="Hillier L.W."/>
            <person name="Minx P."/>
            <person name="Boehm T."/>
            <person name="Wilson R.K."/>
            <person name="Brenner S."/>
            <person name="Warren W.C."/>
        </authorList>
    </citation>
    <scope>NUCLEOTIDE SEQUENCE [LARGE SCALE GENOMIC DNA]</scope>
</reference>
<sequence length="111" mass="13338">MRNIQAAWVEEMEKYENENIGGFRRIYPKSGCDKYEKFLKHKHSLFQETAASRAREECSRQLRQEIRQRQEQKELLLKGRKCSERNLKGESLEEKKIRPQRISVQRSSIIL</sequence>
<accession>A0A4W3J689</accession>
<reference evidence="2" key="1">
    <citation type="journal article" date="2006" name="Science">
        <title>Ancient noncoding elements conserved in the human genome.</title>
        <authorList>
            <person name="Venkatesh B."/>
            <person name="Kirkness E.F."/>
            <person name="Loh Y.H."/>
            <person name="Halpern A.L."/>
            <person name="Lee A.P."/>
            <person name="Johnson J."/>
            <person name="Dandona N."/>
            <person name="Viswanathan L.D."/>
            <person name="Tay A."/>
            <person name="Venter J.C."/>
            <person name="Strausberg R.L."/>
            <person name="Brenner S."/>
        </authorList>
    </citation>
    <scope>NUCLEOTIDE SEQUENCE [LARGE SCALE GENOMIC DNA]</scope>
</reference>
<dbReference type="GeneTree" id="ENSGT00940000165637"/>
<reference evidence="1" key="5">
    <citation type="submission" date="2025-09" db="UniProtKB">
        <authorList>
            <consortium name="Ensembl"/>
        </authorList>
    </citation>
    <scope>IDENTIFICATION</scope>
</reference>